<dbReference type="Gene3D" id="3.10.20.90">
    <property type="entry name" value="Phosphatidylinositol 3-kinase Catalytic Subunit, Chain A, domain 1"/>
    <property type="match status" value="1"/>
</dbReference>
<feature type="region of interest" description="Disordered" evidence="5">
    <location>
        <begin position="651"/>
        <end position="680"/>
    </location>
</feature>
<reference evidence="8" key="1">
    <citation type="submission" date="2023-11" db="UniProtKB">
        <authorList>
            <consortium name="WormBaseParasite"/>
        </authorList>
    </citation>
    <scope>IDENTIFICATION</scope>
</reference>
<dbReference type="Pfam" id="PF00373">
    <property type="entry name" value="FERM_M"/>
    <property type="match status" value="1"/>
</dbReference>
<accession>A0AA85BU17</accession>
<comment type="subcellular location">
    <subcellularLocation>
        <location evidence="1">Cell membrane</location>
        <topology evidence="1">Peripheral membrane protein</topology>
    </subcellularLocation>
</comment>
<evidence type="ECO:0000256" key="5">
    <source>
        <dbReference type="SAM" id="MobiDB-lite"/>
    </source>
</evidence>
<dbReference type="SMART" id="SM01196">
    <property type="entry name" value="FERM_C"/>
    <property type="match status" value="1"/>
</dbReference>
<dbReference type="Gene3D" id="2.30.29.30">
    <property type="entry name" value="Pleckstrin-homology domain (PH domain)/Phosphotyrosine-binding domain (PTB)"/>
    <property type="match status" value="1"/>
</dbReference>
<dbReference type="SUPFAM" id="SSF50729">
    <property type="entry name" value="PH domain-like"/>
    <property type="match status" value="1"/>
</dbReference>
<name>A0AA85BU17_9TREM</name>
<dbReference type="Gene3D" id="1.20.80.10">
    <property type="match status" value="1"/>
</dbReference>
<feature type="coiled-coil region" evidence="4">
    <location>
        <begin position="538"/>
        <end position="593"/>
    </location>
</feature>
<evidence type="ECO:0000256" key="4">
    <source>
        <dbReference type="SAM" id="Coils"/>
    </source>
</evidence>
<feature type="region of interest" description="Disordered" evidence="5">
    <location>
        <begin position="986"/>
        <end position="1012"/>
    </location>
</feature>
<dbReference type="Pfam" id="PF09380">
    <property type="entry name" value="FERM_C"/>
    <property type="match status" value="1"/>
</dbReference>
<protein>
    <recommendedName>
        <fullName evidence="6">FERM domain-containing protein</fullName>
    </recommendedName>
</protein>
<dbReference type="InterPro" id="IPR019749">
    <property type="entry name" value="Band_41_domain"/>
</dbReference>
<dbReference type="CDD" id="cd14473">
    <property type="entry name" value="FERM_B-lobe"/>
    <property type="match status" value="1"/>
</dbReference>
<evidence type="ECO:0000256" key="1">
    <source>
        <dbReference type="ARBA" id="ARBA00004202"/>
    </source>
</evidence>
<evidence type="ECO:0000256" key="2">
    <source>
        <dbReference type="ARBA" id="ARBA00022475"/>
    </source>
</evidence>
<dbReference type="CDD" id="cd17097">
    <property type="entry name" value="FERM_F1_ERM_like"/>
    <property type="match status" value="1"/>
</dbReference>
<dbReference type="SUPFAM" id="SSF54236">
    <property type="entry name" value="Ubiquitin-like"/>
    <property type="match status" value="1"/>
</dbReference>
<dbReference type="PANTHER" id="PTHR23281">
    <property type="entry name" value="MERLIN/MOESIN/EZRIN/RADIXIN"/>
    <property type="match status" value="1"/>
</dbReference>
<dbReference type="Pfam" id="PF09379">
    <property type="entry name" value="FERM_N"/>
    <property type="match status" value="1"/>
</dbReference>
<dbReference type="InterPro" id="IPR019748">
    <property type="entry name" value="FERM_central"/>
</dbReference>
<keyword evidence="2" id="KW-1003">Cell membrane</keyword>
<keyword evidence="3" id="KW-0472">Membrane</keyword>
<sequence>MKWNNSDAKCLKIRVTLHESELEFNISPKSTGKYLFDLVCSTIGLRETWYFGLQFYSFFPNGRMQLSHWLKLDKKIVSQKPEDISKSLCFFFHTKFFPEDVEQELIQATTRRLFYLSVKSTILNRSESNMNGNCFGDLCPSLDVAILLASLASQAEYGDLCEEELSDTEELTYLPRRILRLIPAQLWTQIQSTQGVTQKFREHYKSHKGMNRDKAELQYLKVAQMHNLFGVDFFPIVYARMKFPRTLSSTQNESTLWDNTNQCHTNAWLGVTAAGLQLYGKCQRDPPQFTFPWNMIKNVSYRERKFTIKLTSTCRGTNKPSQNTSVPTLLNETRGPAVISSKASQPNRSPLISITGQAFVGVAVGSSAGGSGTSAASLPSTPISARLIPSVPPVSPNLLDTSVNLSSPRAVSKFESCDTAQQLGASKGFKGRAKVLELGSRCIPGLSIKSSRYSANEFAITRTSVNCLRGPRVQSAENNVSLPSKSLLKSSNLNSETVLISVVEVWLADPNQAKTVMSMCAGNHSLFMRRRQPDSIEVQQMRAQAREERARREVERARLAKARAEKAEALEAKSVLEARCAQLEEALIHQQKRQNPYTSDNHNRLIDTYVANSTSTHTSQCISTQYNCKVAFSPTRKENQKNVEMDGMHISRTLNDDDDDQKSISNPTVDNDKTTSDMNGDRCGNYFDDYSFYPPVTNSDGGYPVHHGKSWNDGIQTDQNNLVYTDPLYPNIPANSFPVYSKYTDHRFAPGSVSVPVTPHVKRTEVVLDRGADYYLQSSMWPFESTSCPVDLHSEHSVYKTQSNKKVILYPSYLVTNLGPVYSDGTFCGIAIKSLLSGNHYLTGEIPVVSVGDSISKEPETSFSPFVIVPGSLPALHNDEVLNSKSRTRPTDVSHCNHNPCSCAVMSTEHQPPTVCHIHSPPQTIIREVSYTVPTNVLRHPQYCTPNCHVQFVPHDPVDRSQYMYSSPSLAAILSPIVTQRLHRRISNRPQPSRGLQRQQSQPKSPISSDSVHIPLIERSTSYMQIPYSENDCGLASTEEFNLTNKHFLSRPTDRGCSFQYPPCSTNVHSKYHDFQTGRKYPKEVYPNPLLYYQFHSPTTNEYLRRAASLDVSSGNNDLLWNIAPRELSRTSERNEDENVYLFESNPPYSQRSFLTNQLQEERAHFAFLQTQFSRQLCDTWGYLKAARGQQADKLCDSATHAIGSNIYNNPSSYGCELRCDPAGASDGASTGGGNICSMCGSSAYDGNDHLHDTSPDHHFCEPYSQLNQDISSPDDSGVNNLRLMISGGRSENKLEGNANALYQELQSSVQSRYAYMNLYTQSTKAF</sequence>
<proteinExistence type="predicted"/>
<evidence type="ECO:0000313" key="7">
    <source>
        <dbReference type="Proteomes" id="UP000050791"/>
    </source>
</evidence>
<feature type="compositionally biased region" description="Polar residues" evidence="5">
    <location>
        <begin position="988"/>
        <end position="1011"/>
    </location>
</feature>
<dbReference type="PROSITE" id="PS50057">
    <property type="entry name" value="FERM_3"/>
    <property type="match status" value="1"/>
</dbReference>
<dbReference type="InterPro" id="IPR029071">
    <property type="entry name" value="Ubiquitin-like_domsf"/>
</dbReference>
<dbReference type="InterPro" id="IPR014352">
    <property type="entry name" value="FERM/acyl-CoA-bd_prot_sf"/>
</dbReference>
<dbReference type="SMART" id="SM00295">
    <property type="entry name" value="B41"/>
    <property type="match status" value="1"/>
</dbReference>
<dbReference type="InterPro" id="IPR035963">
    <property type="entry name" value="FERM_2"/>
</dbReference>
<dbReference type="GO" id="GO:0005886">
    <property type="term" value="C:plasma membrane"/>
    <property type="evidence" value="ECO:0007669"/>
    <property type="project" value="UniProtKB-SubCell"/>
</dbReference>
<keyword evidence="4" id="KW-0175">Coiled coil</keyword>
<dbReference type="WBParaSite" id="SMTH1_7700.1">
    <property type="protein sequence ID" value="SMTH1_7700.1"/>
    <property type="gene ID" value="SMTH1_7700"/>
</dbReference>
<dbReference type="GO" id="GO:0003779">
    <property type="term" value="F:actin binding"/>
    <property type="evidence" value="ECO:0007669"/>
    <property type="project" value="InterPro"/>
</dbReference>
<evidence type="ECO:0000259" key="6">
    <source>
        <dbReference type="PROSITE" id="PS50057"/>
    </source>
</evidence>
<dbReference type="InterPro" id="IPR011993">
    <property type="entry name" value="PH-like_dom_sf"/>
</dbReference>
<dbReference type="Proteomes" id="UP000050791">
    <property type="component" value="Unassembled WGS sequence"/>
</dbReference>
<evidence type="ECO:0000256" key="3">
    <source>
        <dbReference type="ARBA" id="ARBA00023136"/>
    </source>
</evidence>
<dbReference type="InterPro" id="IPR018980">
    <property type="entry name" value="FERM_PH-like_C"/>
</dbReference>
<organism evidence="7 8">
    <name type="scientific">Schistosoma mattheei</name>
    <dbReference type="NCBI Taxonomy" id="31246"/>
    <lineage>
        <taxon>Eukaryota</taxon>
        <taxon>Metazoa</taxon>
        <taxon>Spiralia</taxon>
        <taxon>Lophotrochozoa</taxon>
        <taxon>Platyhelminthes</taxon>
        <taxon>Trematoda</taxon>
        <taxon>Digenea</taxon>
        <taxon>Strigeidida</taxon>
        <taxon>Schistosomatoidea</taxon>
        <taxon>Schistosomatidae</taxon>
        <taxon>Schistosoma</taxon>
    </lineage>
</organism>
<dbReference type="PRINTS" id="PR00935">
    <property type="entry name" value="BAND41"/>
</dbReference>
<feature type="domain" description="FERM" evidence="6">
    <location>
        <begin position="11"/>
        <end position="344"/>
    </location>
</feature>
<dbReference type="Gene3D" id="1.20.5.450">
    <property type="match status" value="1"/>
</dbReference>
<dbReference type="InterPro" id="IPR000299">
    <property type="entry name" value="FERM_domain"/>
</dbReference>
<dbReference type="SUPFAM" id="SSF47031">
    <property type="entry name" value="Second domain of FERM"/>
    <property type="match status" value="1"/>
</dbReference>
<dbReference type="InterPro" id="IPR018979">
    <property type="entry name" value="FERM_N"/>
</dbReference>
<evidence type="ECO:0000313" key="8">
    <source>
        <dbReference type="WBParaSite" id="SMTH1_7700.1"/>
    </source>
</evidence>
<dbReference type="InterPro" id="IPR011174">
    <property type="entry name" value="ERM"/>
</dbReference>